<comment type="caution">
    <text evidence="3">The sequence shown here is derived from an EMBL/GenBank/DDBJ whole genome shotgun (WGS) entry which is preliminary data.</text>
</comment>
<dbReference type="InterPro" id="IPR050508">
    <property type="entry name" value="Methyltransf_Superfamily"/>
</dbReference>
<dbReference type="Gene3D" id="3.40.50.150">
    <property type="entry name" value="Vaccinia Virus protein VP39"/>
    <property type="match status" value="1"/>
</dbReference>
<gene>
    <name evidence="3" type="ORF">BCR34DRAFT_479707</name>
</gene>
<accession>A0A1Y1ZVT5</accession>
<dbReference type="EMBL" id="MCFA01000034">
    <property type="protein sequence ID" value="ORY14351.1"/>
    <property type="molecule type" value="Genomic_DNA"/>
</dbReference>
<organism evidence="3 4">
    <name type="scientific">Clohesyomyces aquaticus</name>
    <dbReference type="NCBI Taxonomy" id="1231657"/>
    <lineage>
        <taxon>Eukaryota</taxon>
        <taxon>Fungi</taxon>
        <taxon>Dikarya</taxon>
        <taxon>Ascomycota</taxon>
        <taxon>Pezizomycotina</taxon>
        <taxon>Dothideomycetes</taxon>
        <taxon>Pleosporomycetidae</taxon>
        <taxon>Pleosporales</taxon>
        <taxon>Lindgomycetaceae</taxon>
        <taxon>Clohesyomyces</taxon>
    </lineage>
</organism>
<dbReference type="AlphaFoldDB" id="A0A1Y1ZVT5"/>
<keyword evidence="3" id="KW-0808">Transferase</keyword>
<dbReference type="GO" id="GO:0008168">
    <property type="term" value="F:methyltransferase activity"/>
    <property type="evidence" value="ECO:0007669"/>
    <property type="project" value="UniProtKB-KW"/>
</dbReference>
<dbReference type="InterPro" id="IPR029063">
    <property type="entry name" value="SAM-dependent_MTases_sf"/>
</dbReference>
<feature type="transmembrane region" description="Helical" evidence="2">
    <location>
        <begin position="83"/>
        <end position="106"/>
    </location>
</feature>
<dbReference type="Proteomes" id="UP000193144">
    <property type="component" value="Unassembled WGS sequence"/>
</dbReference>
<feature type="compositionally biased region" description="Low complexity" evidence="1">
    <location>
        <begin position="30"/>
        <end position="42"/>
    </location>
</feature>
<proteinExistence type="predicted"/>
<keyword evidence="3" id="KW-0489">Methyltransferase</keyword>
<dbReference type="Pfam" id="PF13489">
    <property type="entry name" value="Methyltransf_23"/>
    <property type="match status" value="1"/>
</dbReference>
<dbReference type="PANTHER" id="PTHR42912:SF83">
    <property type="entry name" value="METHYLTRANSFERASE TYPE 11 DOMAIN-CONTAINING PROTEIN"/>
    <property type="match status" value="1"/>
</dbReference>
<evidence type="ECO:0000256" key="2">
    <source>
        <dbReference type="SAM" id="Phobius"/>
    </source>
</evidence>
<dbReference type="STRING" id="1231657.A0A1Y1ZVT5"/>
<dbReference type="PANTHER" id="PTHR42912">
    <property type="entry name" value="METHYLTRANSFERASE"/>
    <property type="match status" value="1"/>
</dbReference>
<dbReference type="OrthoDB" id="416496at2759"/>
<dbReference type="SUPFAM" id="SSF53335">
    <property type="entry name" value="S-adenosyl-L-methionine-dependent methyltransferases"/>
    <property type="match status" value="1"/>
</dbReference>
<reference evidence="3 4" key="1">
    <citation type="submission" date="2016-07" db="EMBL/GenBank/DDBJ databases">
        <title>Pervasive Adenine N6-methylation of Active Genes in Fungi.</title>
        <authorList>
            <consortium name="DOE Joint Genome Institute"/>
            <person name="Mondo S.J."/>
            <person name="Dannebaum R.O."/>
            <person name="Kuo R.C."/>
            <person name="Labutti K."/>
            <person name="Haridas S."/>
            <person name="Kuo A."/>
            <person name="Salamov A."/>
            <person name="Ahrendt S.R."/>
            <person name="Lipzen A."/>
            <person name="Sullivan W."/>
            <person name="Andreopoulos W.B."/>
            <person name="Clum A."/>
            <person name="Lindquist E."/>
            <person name="Daum C."/>
            <person name="Ramamoorthy G.K."/>
            <person name="Gryganskyi A."/>
            <person name="Culley D."/>
            <person name="Magnuson J.K."/>
            <person name="James T.Y."/>
            <person name="O'Malley M.A."/>
            <person name="Stajich J.E."/>
            <person name="Spatafora J.W."/>
            <person name="Visel A."/>
            <person name="Grigoriev I.V."/>
        </authorList>
    </citation>
    <scope>NUCLEOTIDE SEQUENCE [LARGE SCALE GENOMIC DNA]</scope>
    <source>
        <strain evidence="3 4">CBS 115471</strain>
    </source>
</reference>
<dbReference type="GO" id="GO:0032259">
    <property type="term" value="P:methylation"/>
    <property type="evidence" value="ECO:0007669"/>
    <property type="project" value="UniProtKB-KW"/>
</dbReference>
<evidence type="ECO:0000313" key="4">
    <source>
        <dbReference type="Proteomes" id="UP000193144"/>
    </source>
</evidence>
<sequence length="366" mass="41530">MPPARPQNFNPRGLRQKAVPPKAAHQKITPQSAAPPRAAPSSILNHPSPQWEKTPPEPPSKIEDEIEEAEWARQKNVRKWRQFPMFVCGMMAFGIGTYGTFMWISLSNPPDIGDIPEDVSDRFDKDARGYDEKVGTAEWMLRMTSRRNALAQMARGHVLECAVGTGRNTPYYSISKILSITLLDQSKPMLEVAKRKWNETHPGFSSRVHIKQQSALDPITPPYGAQDGYDTVIQTMGICSTPEPVRLLRNLESVTKEDSGHILLLEHGKSHYGWLNDLLDKTAPAHANEHGCWWNKDIGKIVEESGLEIVNIKRYNFGTTWWVELKPRKGSGRRRDAPAISQESAQVRLEKPETRISLKAWWEVWK</sequence>
<keyword evidence="4" id="KW-1185">Reference proteome</keyword>
<dbReference type="CDD" id="cd02440">
    <property type="entry name" value="AdoMet_MTases"/>
    <property type="match status" value="1"/>
</dbReference>
<protein>
    <submittedName>
        <fullName evidence="3">S-adenosyl-L-methionine-dependent methyltransferase</fullName>
    </submittedName>
</protein>
<evidence type="ECO:0000313" key="3">
    <source>
        <dbReference type="EMBL" id="ORY14351.1"/>
    </source>
</evidence>
<feature type="region of interest" description="Disordered" evidence="1">
    <location>
        <begin position="1"/>
        <end position="61"/>
    </location>
</feature>
<name>A0A1Y1ZVT5_9PLEO</name>
<keyword evidence="2" id="KW-0472">Membrane</keyword>
<evidence type="ECO:0000256" key="1">
    <source>
        <dbReference type="SAM" id="MobiDB-lite"/>
    </source>
</evidence>
<keyword evidence="2" id="KW-0812">Transmembrane</keyword>
<keyword evidence="2" id="KW-1133">Transmembrane helix</keyword>